<sequence>MKTITHRDSGGKLSKIDEFSSWQKANDFMV</sequence>
<proteinExistence type="predicted"/>
<evidence type="ECO:0000313" key="1">
    <source>
        <dbReference type="EMBL" id="BAJ03172.1"/>
    </source>
</evidence>
<gene>
    <name evidence="1" type="ordered locus">SVI_3201</name>
</gene>
<evidence type="ECO:0000313" key="2">
    <source>
        <dbReference type="Proteomes" id="UP000002350"/>
    </source>
</evidence>
<keyword evidence="2" id="KW-1185">Reference proteome</keyword>
<name>D4ZAX7_SHEVD</name>
<dbReference type="Proteomes" id="UP000002350">
    <property type="component" value="Chromosome"/>
</dbReference>
<protein>
    <submittedName>
        <fullName evidence="1">Uncharacterized protein</fullName>
    </submittedName>
</protein>
<accession>D4ZAX7</accession>
<dbReference type="STRING" id="637905.SVI_3201"/>
<dbReference type="AlphaFoldDB" id="D4ZAX7"/>
<dbReference type="EMBL" id="AP011177">
    <property type="protein sequence ID" value="BAJ03172.1"/>
    <property type="molecule type" value="Genomic_DNA"/>
</dbReference>
<organism evidence="1 2">
    <name type="scientific">Shewanella violacea (strain JCM 10179 / CIP 106290 / LMG 19151 / DSS12)</name>
    <dbReference type="NCBI Taxonomy" id="637905"/>
    <lineage>
        <taxon>Bacteria</taxon>
        <taxon>Pseudomonadati</taxon>
        <taxon>Pseudomonadota</taxon>
        <taxon>Gammaproteobacteria</taxon>
        <taxon>Alteromonadales</taxon>
        <taxon>Shewanellaceae</taxon>
        <taxon>Shewanella</taxon>
    </lineage>
</organism>
<dbReference type="KEGG" id="svo:SVI_3201"/>
<reference evidence="2" key="1">
    <citation type="journal article" date="2010" name="Mol. Biosyst.">
        <title>Complete genome sequence and comparative analysis of Shewanella violacea, a psychrophilic and piezophilic bacterium from deep sea floor sediments.</title>
        <authorList>
            <person name="Aono E."/>
            <person name="Baba T."/>
            <person name="Ara T."/>
            <person name="Nishi T."/>
            <person name="Nakamichi T."/>
            <person name="Inamoto E."/>
            <person name="Toyonaga H."/>
            <person name="Hasegawa M."/>
            <person name="Takai Y."/>
            <person name="Okumura Y."/>
            <person name="Baba M."/>
            <person name="Tomita M."/>
            <person name="Kato C."/>
            <person name="Oshima T."/>
            <person name="Nakasone K."/>
            <person name="Mori H."/>
        </authorList>
    </citation>
    <scope>NUCLEOTIDE SEQUENCE [LARGE SCALE GENOMIC DNA]</scope>
    <source>
        <strain evidence="2">JCM 10179 / CIP 106290 / LMG 19151 / DSS12</strain>
    </source>
</reference>
<dbReference type="HOGENOM" id="CLU_3405425_0_0_6"/>